<organism evidence="7 8">
    <name type="scientific">Bacillus mycoides</name>
    <dbReference type="NCBI Taxonomy" id="1405"/>
    <lineage>
        <taxon>Bacteria</taxon>
        <taxon>Bacillati</taxon>
        <taxon>Bacillota</taxon>
        <taxon>Bacilli</taxon>
        <taxon>Bacillales</taxon>
        <taxon>Bacillaceae</taxon>
        <taxon>Bacillus</taxon>
        <taxon>Bacillus cereus group</taxon>
    </lineage>
</organism>
<dbReference type="AlphaFoldDB" id="A0A653QYI7"/>
<evidence type="ECO:0000256" key="4">
    <source>
        <dbReference type="ARBA" id="ARBA00023136"/>
    </source>
</evidence>
<reference evidence="7 8" key="1">
    <citation type="submission" date="2019-10" db="EMBL/GenBank/DDBJ databases">
        <authorList>
            <person name="Karimi E."/>
        </authorList>
    </citation>
    <scope>NUCLEOTIDE SEQUENCE [LARGE SCALE GENOMIC DNA]</scope>
    <source>
        <strain evidence="7">Bacillus sp. 71</strain>
    </source>
</reference>
<dbReference type="EMBL" id="CABWMC010000003">
    <property type="protein sequence ID" value="VXB46727.1"/>
    <property type="molecule type" value="Genomic_DNA"/>
</dbReference>
<feature type="transmembrane region" description="Helical" evidence="5">
    <location>
        <begin position="21"/>
        <end position="41"/>
    </location>
</feature>
<dbReference type="GO" id="GO:0016020">
    <property type="term" value="C:membrane"/>
    <property type="evidence" value="ECO:0007669"/>
    <property type="project" value="UniProtKB-SubCell"/>
</dbReference>
<accession>A0A653QYI7</accession>
<evidence type="ECO:0000256" key="2">
    <source>
        <dbReference type="ARBA" id="ARBA00022692"/>
    </source>
</evidence>
<feature type="transmembrane region" description="Helical" evidence="5">
    <location>
        <begin position="333"/>
        <end position="354"/>
    </location>
</feature>
<name>A0A653QYI7_BACMY</name>
<gene>
    <name evidence="7" type="ORF">BACI71_110550</name>
</gene>
<dbReference type="InterPro" id="IPR013525">
    <property type="entry name" value="ABC2_TM"/>
</dbReference>
<sequence length="407" mass="44972">MRKFSHVFSFYFKEAFLSKKSLITSAILFLVVFGIFAFNHFTSSNDKNKDKDKIAVVTESSTYKIQKEELNKLLPSAKLTIGSKEDFNKLHKQVEEGELDGLFRVTEKNGVPEVTYMFNGFASETTSTIIASYLKGQYMAVTVAKHNVSPEIAQQLQTEISVKQEAIKDRSASAGVAYFFIFALYMFIVAFGSTIAMNIASEKASRVMEVMIPKVKPLTMMYAKILAVVSTALLQLVILACGYLVPYLLGWVDLENGSLFGVIDVTKLDAKVIGMFLIYFVTGYFLYAMMYAAAGAVVSKTEDLQGVMLPVSILIIAAFFISLKSLGDPNSTIVVISSYVPFFTPMVTFSRFVAGEAGMLEITITLAGLLATIGILSAVTSRIYVNGVMNYSDKVKFKDLAKFIKRQ</sequence>
<keyword evidence="3 5" id="KW-1133">Transmembrane helix</keyword>
<evidence type="ECO:0000256" key="5">
    <source>
        <dbReference type="SAM" id="Phobius"/>
    </source>
</evidence>
<feature type="transmembrane region" description="Helical" evidence="5">
    <location>
        <begin position="221"/>
        <end position="252"/>
    </location>
</feature>
<feature type="domain" description="ABC-2 type transporter transmembrane" evidence="6">
    <location>
        <begin position="20"/>
        <end position="378"/>
    </location>
</feature>
<protein>
    <recommendedName>
        <fullName evidence="6">ABC-2 type transporter transmembrane domain-containing protein</fullName>
    </recommendedName>
</protein>
<feature type="transmembrane region" description="Helical" evidence="5">
    <location>
        <begin position="176"/>
        <end position="200"/>
    </location>
</feature>
<dbReference type="Pfam" id="PF12698">
    <property type="entry name" value="ABC2_membrane_3"/>
    <property type="match status" value="1"/>
</dbReference>
<evidence type="ECO:0000259" key="6">
    <source>
        <dbReference type="Pfam" id="PF12698"/>
    </source>
</evidence>
<dbReference type="PANTHER" id="PTHR43471">
    <property type="entry name" value="ABC TRANSPORTER PERMEASE"/>
    <property type="match status" value="1"/>
</dbReference>
<dbReference type="GO" id="GO:0140359">
    <property type="term" value="F:ABC-type transporter activity"/>
    <property type="evidence" value="ECO:0007669"/>
    <property type="project" value="InterPro"/>
</dbReference>
<evidence type="ECO:0000313" key="7">
    <source>
        <dbReference type="EMBL" id="VXB46727.1"/>
    </source>
</evidence>
<dbReference type="PANTHER" id="PTHR43471:SF3">
    <property type="entry name" value="ABC TRANSPORTER PERMEASE PROTEIN NATB"/>
    <property type="match status" value="1"/>
</dbReference>
<evidence type="ECO:0000256" key="1">
    <source>
        <dbReference type="ARBA" id="ARBA00004141"/>
    </source>
</evidence>
<dbReference type="Proteomes" id="UP000437562">
    <property type="component" value="Unassembled WGS sequence"/>
</dbReference>
<feature type="transmembrane region" description="Helical" evidence="5">
    <location>
        <begin position="306"/>
        <end position="327"/>
    </location>
</feature>
<dbReference type="OMA" id="ILMPGRM"/>
<proteinExistence type="predicted"/>
<feature type="transmembrane region" description="Helical" evidence="5">
    <location>
        <begin position="366"/>
        <end position="385"/>
    </location>
</feature>
<keyword evidence="4 5" id="KW-0472">Membrane</keyword>
<dbReference type="RefSeq" id="WP_002143287.1">
    <property type="nucleotide sequence ID" value="NZ_CP036023.1"/>
</dbReference>
<comment type="subcellular location">
    <subcellularLocation>
        <location evidence="1">Membrane</location>
        <topology evidence="1">Multi-pass membrane protein</topology>
    </subcellularLocation>
</comment>
<feature type="transmembrane region" description="Helical" evidence="5">
    <location>
        <begin position="272"/>
        <end position="294"/>
    </location>
</feature>
<evidence type="ECO:0000256" key="3">
    <source>
        <dbReference type="ARBA" id="ARBA00022989"/>
    </source>
</evidence>
<evidence type="ECO:0000313" key="8">
    <source>
        <dbReference type="Proteomes" id="UP000437562"/>
    </source>
</evidence>
<keyword evidence="2 5" id="KW-0812">Transmembrane</keyword>